<dbReference type="SUPFAM" id="SSF53474">
    <property type="entry name" value="alpha/beta-Hydrolases"/>
    <property type="match status" value="1"/>
</dbReference>
<dbReference type="AlphaFoldDB" id="A0A317DM63"/>
<dbReference type="RefSeq" id="WP_236646645.1">
    <property type="nucleotide sequence ID" value="NZ_QGKR01000045.1"/>
</dbReference>
<feature type="non-terminal residue" evidence="2">
    <location>
        <position position="1"/>
    </location>
</feature>
<feature type="domain" description="DUF1023" evidence="1">
    <location>
        <begin position="1"/>
        <end position="83"/>
    </location>
</feature>
<organism evidence="2 3">
    <name type="scientific">Micromonospora acroterricola</name>
    <dbReference type="NCBI Taxonomy" id="2202421"/>
    <lineage>
        <taxon>Bacteria</taxon>
        <taxon>Bacillati</taxon>
        <taxon>Actinomycetota</taxon>
        <taxon>Actinomycetes</taxon>
        <taxon>Micromonosporales</taxon>
        <taxon>Micromonosporaceae</taxon>
        <taxon>Micromonospora</taxon>
    </lineage>
</organism>
<name>A0A317DM63_9ACTN</name>
<dbReference type="Pfam" id="PF06259">
    <property type="entry name" value="Abhydrolase_8"/>
    <property type="match status" value="1"/>
</dbReference>
<evidence type="ECO:0000259" key="1">
    <source>
        <dbReference type="Pfam" id="PF06259"/>
    </source>
</evidence>
<comment type="caution">
    <text evidence="2">The sequence shown here is derived from an EMBL/GenBank/DDBJ whole genome shotgun (WGS) entry which is preliminary data.</text>
</comment>
<reference evidence="2 3" key="1">
    <citation type="submission" date="2018-05" db="EMBL/GenBank/DDBJ databases">
        <title>Micromonospora atacamensis sp. nov., a novel actinobacteria isolated from high altitude Atacama Desert soil.</title>
        <authorList>
            <person name="Carro L."/>
            <person name="Golinska P."/>
            <person name="Klenk H.-P."/>
            <person name="Goodfellow M."/>
        </authorList>
    </citation>
    <scope>NUCLEOTIDE SEQUENCE [LARGE SCALE GENOMIC DNA]</scope>
    <source>
        <strain evidence="2 3">5R2A7</strain>
    </source>
</reference>
<keyword evidence="3" id="KW-1185">Reference proteome</keyword>
<gene>
    <name evidence="2" type="ORF">DKT68_00545</name>
</gene>
<dbReference type="InterPro" id="IPR029058">
    <property type="entry name" value="AB_hydrolase_fold"/>
</dbReference>
<sequence length="142" mass="14219">AAGLAALLRELAERRPAATITLVGHSYGSLVVSLAAADAPPQVSDVVSLGGVGAGVQHADELPGGRRFWAAEAPTDWIRWVPPARLPGVGYGRRPGDPAFGARPLPTGGVDGHDGYLVPGSATLAAVAAVVLSAGDRAGSAR</sequence>
<proteinExistence type="predicted"/>
<dbReference type="InterPro" id="IPR010427">
    <property type="entry name" value="DUF1023"/>
</dbReference>
<evidence type="ECO:0000313" key="3">
    <source>
        <dbReference type="Proteomes" id="UP000245410"/>
    </source>
</evidence>
<dbReference type="Gene3D" id="3.40.50.1820">
    <property type="entry name" value="alpha/beta hydrolase"/>
    <property type="match status" value="1"/>
</dbReference>
<dbReference type="Proteomes" id="UP000245410">
    <property type="component" value="Unassembled WGS sequence"/>
</dbReference>
<evidence type="ECO:0000313" key="2">
    <source>
        <dbReference type="EMBL" id="PWR13853.1"/>
    </source>
</evidence>
<protein>
    <recommendedName>
        <fullName evidence="1">DUF1023 domain-containing protein</fullName>
    </recommendedName>
</protein>
<accession>A0A317DM63</accession>
<dbReference type="EMBL" id="QGKR01000045">
    <property type="protein sequence ID" value="PWR13853.1"/>
    <property type="molecule type" value="Genomic_DNA"/>
</dbReference>